<name>A0A376Q1T6_ECOLX</name>
<evidence type="ECO:0000313" key="1">
    <source>
        <dbReference type="EMBL" id="STH84472.1"/>
    </source>
</evidence>
<reference evidence="1 2" key="1">
    <citation type="submission" date="2018-06" db="EMBL/GenBank/DDBJ databases">
        <authorList>
            <consortium name="Pathogen Informatics"/>
            <person name="Doyle S."/>
        </authorList>
    </citation>
    <scope>NUCLEOTIDE SEQUENCE [LARGE SCALE GENOMIC DNA]</scope>
    <source>
        <strain evidence="1 2">NCTC8621</strain>
    </source>
</reference>
<organism evidence="1 2">
    <name type="scientific">Escherichia coli</name>
    <dbReference type="NCBI Taxonomy" id="562"/>
    <lineage>
        <taxon>Bacteria</taxon>
        <taxon>Pseudomonadati</taxon>
        <taxon>Pseudomonadota</taxon>
        <taxon>Gammaproteobacteria</taxon>
        <taxon>Enterobacterales</taxon>
        <taxon>Enterobacteriaceae</taxon>
        <taxon>Escherichia</taxon>
    </lineage>
</organism>
<sequence length="65" mass="7975">MRLQHIQHLIPLGNFHRTRHRRYWRLGFTLRDKITRTRLRSDEVHRLQRLIRLLHGTDADAVLLT</sequence>
<gene>
    <name evidence="1" type="ORF">NCTC8621_04554</name>
</gene>
<accession>A0A376Q1T6</accession>
<dbReference type="Proteomes" id="UP000255093">
    <property type="component" value="Unassembled WGS sequence"/>
</dbReference>
<dbReference type="EMBL" id="UGBW01000003">
    <property type="protein sequence ID" value="STH84472.1"/>
    <property type="molecule type" value="Genomic_DNA"/>
</dbReference>
<proteinExistence type="predicted"/>
<dbReference type="AlphaFoldDB" id="A0A376Q1T6"/>
<protein>
    <submittedName>
        <fullName evidence="1">Uncharacterized protein</fullName>
    </submittedName>
</protein>
<evidence type="ECO:0000313" key="2">
    <source>
        <dbReference type="Proteomes" id="UP000255093"/>
    </source>
</evidence>